<feature type="transmembrane region" description="Helical" evidence="1">
    <location>
        <begin position="371"/>
        <end position="390"/>
    </location>
</feature>
<reference evidence="2 3" key="1">
    <citation type="submission" date="2019-04" db="EMBL/GenBank/DDBJ databases">
        <authorList>
            <person name="Yang Y."/>
            <person name="Wei D."/>
        </authorList>
    </citation>
    <scope>NUCLEOTIDE SEQUENCE [LARGE SCALE GENOMIC DNA]</scope>
    <source>
        <strain evidence="2 3">L-1-4w-11</strain>
    </source>
</reference>
<feature type="transmembrane region" description="Helical" evidence="1">
    <location>
        <begin position="141"/>
        <end position="159"/>
    </location>
</feature>
<keyword evidence="1" id="KW-0812">Transmembrane</keyword>
<gene>
    <name evidence="2" type="ORF">FBR43_02180</name>
</gene>
<feature type="transmembrane region" description="Helical" evidence="1">
    <location>
        <begin position="344"/>
        <end position="365"/>
    </location>
</feature>
<feature type="transmembrane region" description="Helical" evidence="1">
    <location>
        <begin position="397"/>
        <end position="414"/>
    </location>
</feature>
<comment type="caution">
    <text evidence="2">The sequence shown here is derived from an EMBL/GenBank/DDBJ whole genome shotgun (WGS) entry which is preliminary data.</text>
</comment>
<feature type="transmembrane region" description="Helical" evidence="1">
    <location>
        <begin position="426"/>
        <end position="449"/>
    </location>
</feature>
<dbReference type="AlphaFoldDB" id="A0A4U1L880"/>
<name>A0A4U1L880_9SPHN</name>
<evidence type="ECO:0000313" key="3">
    <source>
        <dbReference type="Proteomes" id="UP000309138"/>
    </source>
</evidence>
<evidence type="ECO:0000313" key="2">
    <source>
        <dbReference type="EMBL" id="TKD53162.1"/>
    </source>
</evidence>
<feature type="transmembrane region" description="Helical" evidence="1">
    <location>
        <begin position="15"/>
        <end position="32"/>
    </location>
</feature>
<accession>A0A4U1L880</accession>
<dbReference type="OrthoDB" id="1082056at2"/>
<proteinExistence type="predicted"/>
<feature type="transmembrane region" description="Helical" evidence="1">
    <location>
        <begin position="109"/>
        <end position="129"/>
    </location>
</feature>
<feature type="transmembrane region" description="Helical" evidence="1">
    <location>
        <begin position="287"/>
        <end position="308"/>
    </location>
</feature>
<dbReference type="RefSeq" id="WP_136941581.1">
    <property type="nucleotide sequence ID" value="NZ_SWKR01000001.1"/>
</dbReference>
<keyword evidence="1" id="KW-0472">Membrane</keyword>
<evidence type="ECO:0000256" key="1">
    <source>
        <dbReference type="SAM" id="Phobius"/>
    </source>
</evidence>
<feature type="transmembrane region" description="Helical" evidence="1">
    <location>
        <begin position="229"/>
        <end position="248"/>
    </location>
</feature>
<organism evidence="2 3">
    <name type="scientific">Sphingomonas baiyangensis</name>
    <dbReference type="NCBI Taxonomy" id="2572576"/>
    <lineage>
        <taxon>Bacteria</taxon>
        <taxon>Pseudomonadati</taxon>
        <taxon>Pseudomonadota</taxon>
        <taxon>Alphaproteobacteria</taxon>
        <taxon>Sphingomonadales</taxon>
        <taxon>Sphingomonadaceae</taxon>
        <taxon>Sphingomonas</taxon>
    </lineage>
</organism>
<dbReference type="Proteomes" id="UP000309138">
    <property type="component" value="Unassembled WGS sequence"/>
</dbReference>
<protein>
    <submittedName>
        <fullName evidence="2">AcrB/AcrD/AcrF family protein</fullName>
    </submittedName>
</protein>
<keyword evidence="1" id="KW-1133">Transmembrane helix</keyword>
<sequence length="604" mass="66271">MFARIDIGRQLDRHWLRWTLIAWVAVAAWYVWQRWGGIYWLALSDTDDNMRLMQVRAWLGGQGWYDLRQYRLNPPGGLDIHWSRIPDLPIAALILAFKPFTTQFWAERLAAGVAPLLPLGIAMTAVALTARRLVAPRAWPLALVFLMGCTATMLMFMPLRIDHHGWQLAALAVTVAGLADPRHARGGAIVGAASAFSLGIGLEMLPYAATAGAAITLRWVWERAEAPRIAAYGCTLAGGTAIAFAAFASEANQAMRCDALTPVWLSVTVVAGALLFALARLNPEARALRLGVAVLAGAVIAGGFALLFPQCLGRPEGVSDELARSWLNNVREAKPIYEHPLRTALPIAALPVIGLIGAMLATWRARGTPRFAAWLPVALFTGSACLLLLWQVRAGPAAQLLAVPGATALGWWLFPWLLDHRLMPVRVFGTIAAFLMVSGLFAGLAIRWLPIDRPDARTRTVARAGQRCGSIPSLVQLNRLPPATMFTHVDLGPRLVTITHHNGITGPYHRNGDAILDVHRAFQRDDAFFRRTAYAHGARYLLTCPNMAETTNYRARAPQGFYARLARGEVPDFLTRVPLPANSPFALWRIDYERPLAPQPVRPE</sequence>
<feature type="transmembrane region" description="Helical" evidence="1">
    <location>
        <begin position="260"/>
        <end position="281"/>
    </location>
</feature>
<feature type="transmembrane region" description="Helical" evidence="1">
    <location>
        <begin position="188"/>
        <end position="209"/>
    </location>
</feature>
<dbReference type="EMBL" id="SWKR01000001">
    <property type="protein sequence ID" value="TKD53162.1"/>
    <property type="molecule type" value="Genomic_DNA"/>
</dbReference>
<keyword evidence="3" id="KW-1185">Reference proteome</keyword>